<dbReference type="EMBL" id="CP014168">
    <property type="protein sequence ID" value="AOH84837.1"/>
    <property type="molecule type" value="Genomic_DNA"/>
</dbReference>
<keyword evidence="8" id="KW-1185">Reference proteome</keyword>
<dbReference type="Gene3D" id="3.40.640.10">
    <property type="entry name" value="Type I PLP-dependent aspartate aminotransferase-like (Major domain)"/>
    <property type="match status" value="1"/>
</dbReference>
<dbReference type="InterPro" id="IPR004839">
    <property type="entry name" value="Aminotransferase_I/II_large"/>
</dbReference>
<feature type="domain" description="Aminotransferase class I/classII large" evidence="6">
    <location>
        <begin position="60"/>
        <end position="383"/>
    </location>
</feature>
<dbReference type="GO" id="GO:0030170">
    <property type="term" value="F:pyridoxal phosphate binding"/>
    <property type="evidence" value="ECO:0007669"/>
    <property type="project" value="InterPro"/>
</dbReference>
<dbReference type="PANTHER" id="PTHR43643">
    <property type="entry name" value="HISTIDINOL-PHOSPHATE AMINOTRANSFERASE 2"/>
    <property type="match status" value="1"/>
</dbReference>
<reference evidence="7 8" key="1">
    <citation type="submission" date="2016-01" db="EMBL/GenBank/DDBJ databases">
        <title>Complete genome and mega plasmid sequence of Sphingomonas panacis DCY99 elicits systemic resistance in rice to Xanthomonas oryzae.</title>
        <authorList>
            <person name="Kim Y.J."/>
            <person name="Yang D.C."/>
            <person name="Sing P."/>
        </authorList>
    </citation>
    <scope>NUCLEOTIDE SEQUENCE [LARGE SCALE GENOMIC DNA]</scope>
    <source>
        <strain evidence="7 8">DCY99</strain>
    </source>
</reference>
<organism evidence="7 8">
    <name type="scientific">Sphingomonas panacis</name>
    <dbReference type="NCBI Taxonomy" id="1560345"/>
    <lineage>
        <taxon>Bacteria</taxon>
        <taxon>Pseudomonadati</taxon>
        <taxon>Pseudomonadota</taxon>
        <taxon>Alphaproteobacteria</taxon>
        <taxon>Sphingomonadales</taxon>
        <taxon>Sphingomonadaceae</taxon>
        <taxon>Sphingomonas</taxon>
    </lineage>
</organism>
<evidence type="ECO:0000313" key="7">
    <source>
        <dbReference type="EMBL" id="AOH84837.1"/>
    </source>
</evidence>
<gene>
    <name evidence="7" type="ORF">AWL63_13560</name>
</gene>
<dbReference type="KEGG" id="span:AWL63_13560"/>
<dbReference type="PANTHER" id="PTHR43643:SF3">
    <property type="entry name" value="HISTIDINOL-PHOSPHATE AMINOTRANSFERASE"/>
    <property type="match status" value="1"/>
</dbReference>
<dbReference type="Gene3D" id="3.90.1150.10">
    <property type="entry name" value="Aspartate Aminotransferase, domain 1"/>
    <property type="match status" value="1"/>
</dbReference>
<dbReference type="InterPro" id="IPR015424">
    <property type="entry name" value="PyrdxlP-dep_Trfase"/>
</dbReference>
<dbReference type="STRING" id="1560345.AWL63_13560"/>
<evidence type="ECO:0000256" key="1">
    <source>
        <dbReference type="ARBA" id="ARBA00007970"/>
    </source>
</evidence>
<keyword evidence="2 7" id="KW-0032">Aminotransferase</keyword>
<dbReference type="Proteomes" id="UP000094256">
    <property type="component" value="Chromosome"/>
</dbReference>
<sequence length="390" mass="42298">MMTTDLLDREAREDLHDRGYSRRQIGRIAMLLGAGATASQFLTNGAQAQQSAKAVIGAVRIGSNECWTGPFPEGVQAASAIASLGNRYEPDNEHAKLAAAVAQVEGVTPECILAWPGSSDPLNRAVITFCSPQKGLVTANPTYEQSWRTAAWLSVKPTRVPLTADYRHDVKAMLAADPNAGLYYICSPNNPTGTLTPIADIEWLLANKPKDSVVLVDEAYIHFAGTQSAAKLACTRNDVIVMRTFSKLFGMAGMRLGLTIAHPDLYKKMMRYDGGQVTNMLPMTAVACGTAVLPLADKITARRNEMIAVREETFAHLKKRGLKYIPSQANMFMVDWGAGKDPKAMQAAFVAEGVQIGRSWDAYPTMNRVTVGSAEDMAKFRAALDKVIKA</sequence>
<keyword evidence="3 7" id="KW-0808">Transferase</keyword>
<keyword evidence="4" id="KW-0663">Pyridoxal phosphate</keyword>
<evidence type="ECO:0000259" key="6">
    <source>
        <dbReference type="Pfam" id="PF00155"/>
    </source>
</evidence>
<evidence type="ECO:0000256" key="4">
    <source>
        <dbReference type="ARBA" id="ARBA00022898"/>
    </source>
</evidence>
<protein>
    <submittedName>
        <fullName evidence="7">Aminotransferase</fullName>
    </submittedName>
</protein>
<dbReference type="InterPro" id="IPR015422">
    <property type="entry name" value="PyrdxlP-dep_Trfase_small"/>
</dbReference>
<dbReference type="AlphaFoldDB" id="A0A1B3ZBN1"/>
<dbReference type="NCBIfam" id="NF006580">
    <property type="entry name" value="PRK09105.1"/>
    <property type="match status" value="1"/>
</dbReference>
<evidence type="ECO:0000256" key="2">
    <source>
        <dbReference type="ARBA" id="ARBA00022576"/>
    </source>
</evidence>
<evidence type="ECO:0000256" key="3">
    <source>
        <dbReference type="ARBA" id="ARBA00022679"/>
    </source>
</evidence>
<dbReference type="SUPFAM" id="SSF53383">
    <property type="entry name" value="PLP-dependent transferases"/>
    <property type="match status" value="1"/>
</dbReference>
<comment type="similarity">
    <text evidence="1">Belongs to the class-II pyridoxal-phosphate-dependent aminotransferase family. Histidinol-phosphate aminotransferase subfamily.</text>
</comment>
<dbReference type="InterPro" id="IPR050106">
    <property type="entry name" value="HistidinolP_aminotransfase"/>
</dbReference>
<comment type="pathway">
    <text evidence="5">Amino-acid biosynthesis.</text>
</comment>
<dbReference type="GO" id="GO:0008483">
    <property type="term" value="F:transaminase activity"/>
    <property type="evidence" value="ECO:0007669"/>
    <property type="project" value="UniProtKB-KW"/>
</dbReference>
<dbReference type="CDD" id="cd00609">
    <property type="entry name" value="AAT_like"/>
    <property type="match status" value="1"/>
</dbReference>
<evidence type="ECO:0000256" key="5">
    <source>
        <dbReference type="ARBA" id="ARBA00029440"/>
    </source>
</evidence>
<evidence type="ECO:0000313" key="8">
    <source>
        <dbReference type="Proteomes" id="UP000094256"/>
    </source>
</evidence>
<dbReference type="InterPro" id="IPR015421">
    <property type="entry name" value="PyrdxlP-dep_Trfase_major"/>
</dbReference>
<proteinExistence type="inferred from homology"/>
<name>A0A1B3ZBN1_9SPHN</name>
<dbReference type="Pfam" id="PF00155">
    <property type="entry name" value="Aminotran_1_2"/>
    <property type="match status" value="1"/>
</dbReference>
<accession>A0A1B3ZBN1</accession>